<evidence type="ECO:0000256" key="6">
    <source>
        <dbReference type="ARBA" id="ARBA00023204"/>
    </source>
</evidence>
<evidence type="ECO:0000256" key="2">
    <source>
        <dbReference type="ARBA" id="ARBA00022723"/>
    </source>
</evidence>
<evidence type="ECO:0000256" key="7">
    <source>
        <dbReference type="ARBA" id="ARBA00023242"/>
    </source>
</evidence>
<comment type="subcellular location">
    <subcellularLocation>
        <location evidence="1">Nucleus</location>
    </subcellularLocation>
</comment>
<dbReference type="SUPFAM" id="SSF54197">
    <property type="entry name" value="HIT-like"/>
    <property type="match status" value="1"/>
</dbReference>
<dbReference type="GO" id="GO:0046872">
    <property type="term" value="F:metal ion binding"/>
    <property type="evidence" value="ECO:0007669"/>
    <property type="project" value="UniProtKB-KW"/>
</dbReference>
<dbReference type="PROSITE" id="PS51084">
    <property type="entry name" value="HIT_2"/>
    <property type="match status" value="1"/>
</dbReference>
<dbReference type="GO" id="GO:0005634">
    <property type="term" value="C:nucleus"/>
    <property type="evidence" value="ECO:0007669"/>
    <property type="project" value="UniProtKB-SubCell"/>
</dbReference>
<sequence>MSKKRSSEASETSKAKQPRHWSMGLLESMKNPELIVKETEKLVAIKDKYPKAKIHYLILPHENISGISKLNKSHIELLEEFKRLYMEFTVMHKEAGLRAGFHAVPSMQRLHMHVISTDMISPSLKTKIHWNSFTTDFFIPVDDIIKELKENGMLKPISKELHKSLMGMPLKCNQCSFVPKNMPTLKEHLLTHK</sequence>
<keyword evidence="4" id="KW-0862">Zinc</keyword>
<comment type="caution">
    <text evidence="8">Lacks conserved residue(s) required for the propagation of feature annotation.</text>
</comment>
<proteinExistence type="predicted"/>
<organism evidence="11 12">
    <name type="scientific">Plutella xylostella</name>
    <name type="common">Diamondback moth</name>
    <name type="synonym">Plutella maculipennis</name>
    <dbReference type="NCBI Taxonomy" id="51655"/>
    <lineage>
        <taxon>Eukaryota</taxon>
        <taxon>Metazoa</taxon>
        <taxon>Ecdysozoa</taxon>
        <taxon>Arthropoda</taxon>
        <taxon>Hexapoda</taxon>
        <taxon>Insecta</taxon>
        <taxon>Pterygota</taxon>
        <taxon>Neoptera</taxon>
        <taxon>Endopterygota</taxon>
        <taxon>Lepidoptera</taxon>
        <taxon>Glossata</taxon>
        <taxon>Ditrysia</taxon>
        <taxon>Yponomeutoidea</taxon>
        <taxon>Plutellidae</taxon>
        <taxon>Plutella</taxon>
    </lineage>
</organism>
<reference evidence="11" key="1">
    <citation type="submission" date="2020-11" db="EMBL/GenBank/DDBJ databases">
        <authorList>
            <person name="Whiteford S."/>
        </authorList>
    </citation>
    <scope>NUCLEOTIDE SEQUENCE</scope>
</reference>
<keyword evidence="7" id="KW-0539">Nucleus</keyword>
<evidence type="ECO:0000256" key="3">
    <source>
        <dbReference type="ARBA" id="ARBA00022763"/>
    </source>
</evidence>
<dbReference type="GO" id="GO:0033699">
    <property type="term" value="F:DNA 5'-adenosine monophosphate hydrolase activity"/>
    <property type="evidence" value="ECO:0007669"/>
    <property type="project" value="TreeGrafter"/>
</dbReference>
<feature type="region of interest" description="Disordered" evidence="9">
    <location>
        <begin position="1"/>
        <end position="21"/>
    </location>
</feature>
<evidence type="ECO:0000259" key="10">
    <source>
        <dbReference type="PROSITE" id="PS51084"/>
    </source>
</evidence>
<dbReference type="InterPro" id="IPR032566">
    <property type="entry name" value="Znf-C2HE"/>
</dbReference>
<feature type="compositionally biased region" description="Basic and acidic residues" evidence="9">
    <location>
        <begin position="1"/>
        <end position="14"/>
    </location>
</feature>
<dbReference type="Pfam" id="PF16278">
    <property type="entry name" value="zf-C2HE"/>
    <property type="match status" value="1"/>
</dbReference>
<keyword evidence="5" id="KW-0238">DNA-binding</keyword>
<dbReference type="InterPro" id="IPR036265">
    <property type="entry name" value="HIT-like_sf"/>
</dbReference>
<evidence type="ECO:0000313" key="12">
    <source>
        <dbReference type="Proteomes" id="UP000653454"/>
    </source>
</evidence>
<accession>A0A8S4D1H1</accession>
<comment type="caution">
    <text evidence="11">The sequence shown here is derived from an EMBL/GenBank/DDBJ whole genome shotgun (WGS) entry which is preliminary data.</text>
</comment>
<dbReference type="EMBL" id="CAJHNJ030000001">
    <property type="protein sequence ID" value="CAG9088330.1"/>
    <property type="molecule type" value="Genomic_DNA"/>
</dbReference>
<dbReference type="GO" id="GO:0003725">
    <property type="term" value="F:double-stranded RNA binding"/>
    <property type="evidence" value="ECO:0007669"/>
    <property type="project" value="TreeGrafter"/>
</dbReference>
<keyword evidence="6" id="KW-0234">DNA repair</keyword>
<evidence type="ECO:0000256" key="9">
    <source>
        <dbReference type="SAM" id="MobiDB-lite"/>
    </source>
</evidence>
<protein>
    <submittedName>
        <fullName evidence="11">(diamondback moth) hypothetical protein</fullName>
    </submittedName>
</protein>
<dbReference type="Pfam" id="PF11969">
    <property type="entry name" value="DcpS_C"/>
    <property type="match status" value="1"/>
</dbReference>
<evidence type="ECO:0000256" key="1">
    <source>
        <dbReference type="ARBA" id="ARBA00004123"/>
    </source>
</evidence>
<name>A0A8S4D1H1_PLUXY</name>
<evidence type="ECO:0000256" key="4">
    <source>
        <dbReference type="ARBA" id="ARBA00022833"/>
    </source>
</evidence>
<dbReference type="PANTHER" id="PTHR12486:SF4">
    <property type="entry name" value="APRATAXIN"/>
    <property type="match status" value="1"/>
</dbReference>
<dbReference type="AlphaFoldDB" id="A0A8S4D1H1"/>
<dbReference type="Gene3D" id="3.30.428.10">
    <property type="entry name" value="HIT-like"/>
    <property type="match status" value="1"/>
</dbReference>
<dbReference type="Proteomes" id="UP000653454">
    <property type="component" value="Unassembled WGS sequence"/>
</dbReference>
<feature type="domain" description="HIT" evidence="10">
    <location>
        <begin position="22"/>
        <end position="124"/>
    </location>
</feature>
<evidence type="ECO:0000256" key="8">
    <source>
        <dbReference type="PROSITE-ProRule" id="PRU00464"/>
    </source>
</evidence>
<evidence type="ECO:0000313" key="11">
    <source>
        <dbReference type="EMBL" id="CAG9088330.1"/>
    </source>
</evidence>
<dbReference type="GO" id="GO:1990165">
    <property type="term" value="F:single-strand break-containing DNA binding"/>
    <property type="evidence" value="ECO:0007669"/>
    <property type="project" value="TreeGrafter"/>
</dbReference>
<keyword evidence="3" id="KW-0227">DNA damage</keyword>
<keyword evidence="2" id="KW-0479">Metal-binding</keyword>
<dbReference type="GO" id="GO:0030983">
    <property type="term" value="F:mismatched DNA binding"/>
    <property type="evidence" value="ECO:0007669"/>
    <property type="project" value="TreeGrafter"/>
</dbReference>
<evidence type="ECO:0000256" key="5">
    <source>
        <dbReference type="ARBA" id="ARBA00023125"/>
    </source>
</evidence>
<dbReference type="GO" id="GO:0000012">
    <property type="term" value="P:single strand break repair"/>
    <property type="evidence" value="ECO:0007669"/>
    <property type="project" value="TreeGrafter"/>
</dbReference>
<gene>
    <name evidence="11" type="ORF">PLXY2_LOCUS477</name>
</gene>
<dbReference type="GO" id="GO:0003697">
    <property type="term" value="F:single-stranded DNA binding"/>
    <property type="evidence" value="ECO:0007669"/>
    <property type="project" value="TreeGrafter"/>
</dbReference>
<dbReference type="InterPro" id="IPR011146">
    <property type="entry name" value="HIT-like"/>
</dbReference>
<dbReference type="FunFam" id="3.30.428.10:FF:000004">
    <property type="entry name" value="aprataxin isoform X2"/>
    <property type="match status" value="1"/>
</dbReference>
<keyword evidence="12" id="KW-1185">Reference proteome</keyword>
<dbReference type="PANTHER" id="PTHR12486">
    <property type="entry name" value="APRATAXIN-RELATED"/>
    <property type="match status" value="1"/>
</dbReference>